<evidence type="ECO:0000256" key="10">
    <source>
        <dbReference type="SAM" id="SignalP"/>
    </source>
</evidence>
<dbReference type="PANTHER" id="PTHR11579">
    <property type="entry name" value="PROTEIN-L-ISOASPARTATE O-METHYLTRANSFERASE"/>
    <property type="match status" value="1"/>
</dbReference>
<dbReference type="Pfam" id="PF01135">
    <property type="entry name" value="PCMT"/>
    <property type="match status" value="1"/>
</dbReference>
<evidence type="ECO:0000313" key="11">
    <source>
        <dbReference type="EMBL" id="CAG6658372.1"/>
    </source>
</evidence>
<reference evidence="11" key="1">
    <citation type="submission" date="2021-05" db="EMBL/GenBank/DDBJ databases">
        <authorList>
            <person name="Alioto T."/>
            <person name="Alioto T."/>
            <person name="Gomez Garrido J."/>
        </authorList>
    </citation>
    <scope>NUCLEOTIDE SEQUENCE</scope>
</reference>
<protein>
    <recommendedName>
        <fullName evidence="3">protein-L-isoaspartate(D-aspartate) O-methyltransferase</fullName>
        <ecNumber evidence="3">2.1.1.77</ecNumber>
    </recommendedName>
</protein>
<evidence type="ECO:0000256" key="2">
    <source>
        <dbReference type="ARBA" id="ARBA00005369"/>
    </source>
</evidence>
<organism evidence="11">
    <name type="scientific">Cacopsylla melanoneura</name>
    <dbReference type="NCBI Taxonomy" id="428564"/>
    <lineage>
        <taxon>Eukaryota</taxon>
        <taxon>Metazoa</taxon>
        <taxon>Ecdysozoa</taxon>
        <taxon>Arthropoda</taxon>
        <taxon>Hexapoda</taxon>
        <taxon>Insecta</taxon>
        <taxon>Pterygota</taxon>
        <taxon>Neoptera</taxon>
        <taxon>Paraneoptera</taxon>
        <taxon>Hemiptera</taxon>
        <taxon>Sternorrhyncha</taxon>
        <taxon>Psylloidea</taxon>
        <taxon>Psyllidae</taxon>
        <taxon>Psyllinae</taxon>
        <taxon>Cacopsylla</taxon>
    </lineage>
</organism>
<dbReference type="InterPro" id="IPR000682">
    <property type="entry name" value="PCMT"/>
</dbReference>
<accession>A0A8D8RZ15</accession>
<evidence type="ECO:0000256" key="8">
    <source>
        <dbReference type="SAM" id="Coils"/>
    </source>
</evidence>
<keyword evidence="5 11" id="KW-0489">Methyltransferase</keyword>
<evidence type="ECO:0000256" key="9">
    <source>
        <dbReference type="SAM" id="MobiDB-lite"/>
    </source>
</evidence>
<feature type="region of interest" description="Disordered" evidence="9">
    <location>
        <begin position="387"/>
        <end position="507"/>
    </location>
</feature>
<feature type="compositionally biased region" description="Basic and acidic residues" evidence="9">
    <location>
        <begin position="482"/>
        <end position="493"/>
    </location>
</feature>
<evidence type="ECO:0000256" key="4">
    <source>
        <dbReference type="ARBA" id="ARBA00022490"/>
    </source>
</evidence>
<dbReference type="GO" id="GO:0032259">
    <property type="term" value="P:methylation"/>
    <property type="evidence" value="ECO:0007669"/>
    <property type="project" value="UniProtKB-KW"/>
</dbReference>
<feature type="compositionally biased region" description="Basic residues" evidence="9">
    <location>
        <begin position="419"/>
        <end position="429"/>
    </location>
</feature>
<evidence type="ECO:0000256" key="5">
    <source>
        <dbReference type="ARBA" id="ARBA00022603"/>
    </source>
</evidence>
<feature type="compositionally biased region" description="Polar residues" evidence="9">
    <location>
        <begin position="458"/>
        <end position="475"/>
    </location>
</feature>
<keyword evidence="10" id="KW-0732">Signal</keyword>
<dbReference type="InterPro" id="IPR029063">
    <property type="entry name" value="SAM-dependent_MTases_sf"/>
</dbReference>
<evidence type="ECO:0000256" key="7">
    <source>
        <dbReference type="ARBA" id="ARBA00022691"/>
    </source>
</evidence>
<dbReference type="EC" id="2.1.1.77" evidence="3"/>
<evidence type="ECO:0000256" key="6">
    <source>
        <dbReference type="ARBA" id="ARBA00022679"/>
    </source>
</evidence>
<evidence type="ECO:0000256" key="3">
    <source>
        <dbReference type="ARBA" id="ARBA00011890"/>
    </source>
</evidence>
<dbReference type="PANTHER" id="PTHR11579:SF0">
    <property type="entry name" value="PROTEIN-L-ISOASPARTATE(D-ASPARTATE) O-METHYLTRANSFERASE"/>
    <property type="match status" value="1"/>
</dbReference>
<proteinExistence type="inferred from homology"/>
<feature type="chain" id="PRO_5034111654" description="protein-L-isoaspartate(D-aspartate) O-methyltransferase" evidence="10">
    <location>
        <begin position="22"/>
        <end position="772"/>
    </location>
</feature>
<sequence length="772" mass="89813">MLISQIHILVVIMCHQNLVHCSVTDNNDSPVSFHTSSRSNEDLGKSGSIEFITSTKKAKRTYRKRTKTSIRTRETTEGLDEVETIRTPQTTEVLDKVTTIRTPQTAETLDELTYLVTESSSSVDIPEVTESQTLPQSTVTEAEDCSTFIKTSTKMSLPSKKSSSLFTRTFQQFMTKKKKTTMFNSNLYTSKPKTDQKPLDRRRVLVFGGKDVRRLTYTTKKFTPKYSPIKFQSLHQEVWDVRKLQSTHKTTERPKLKPTTTEPTTRNKYEVKIEMLKEEYDDLIIEEGEYNETLTKRREKEEIERQLREASMQKSYLYQFVVTKVTTESWEKDLPVSSKGRDEEFIDVWRERLNREPLRRKNFFIRKGKILKKIEIEKRKMEFFKNTTHMAKPESVSSEKSQDSDDVLSKNEASLDSKRKTKPFKRHKLSDKTVDHDSKDTESDRQHAKHQHVKQTQKRPANQQRDHFQSNQYTRMMQEGWAQRDLRTRREDSGDIYEPDSESRDEIERMKSYEITSNQHFVQYLKENNFTKDERILEAIHWVDRDRFAKDGYVDGPHNIGTNSIVERPAYQSFCLDQLANKLVPGANVLDLGFGSGFMSCCMARLVGDSGHVTAVDHINQLVNLLLTKLKVTYPKLYKLYKVMDVVDWDARKPYKKNGPYDVIHFGGGVKHIPLEFIPDLKINGSILVPVGPPYGPHILKKITLIKKNVYTIQNLAEVEALHFCSPEEQVMEFRQIYGHHFNKLFSLFYKPVQPYNATVTGQLQTYKLPDT</sequence>
<dbReference type="CDD" id="cd02440">
    <property type="entry name" value="AdoMet_MTases"/>
    <property type="match status" value="1"/>
</dbReference>
<dbReference type="Gene3D" id="3.40.50.150">
    <property type="entry name" value="Vaccinia Virus protein VP39"/>
    <property type="match status" value="1"/>
</dbReference>
<comment type="subcellular location">
    <subcellularLocation>
        <location evidence="1">Cytoplasm</location>
    </subcellularLocation>
</comment>
<keyword evidence="6 11" id="KW-0808">Transferase</keyword>
<feature type="compositionally biased region" description="Basic and acidic residues" evidence="9">
    <location>
        <begin position="430"/>
        <end position="446"/>
    </location>
</feature>
<comment type="similarity">
    <text evidence="2">Belongs to the methyltransferase superfamily. L-isoaspartyl/D-aspartyl protein methyltransferase family.</text>
</comment>
<feature type="signal peptide" evidence="10">
    <location>
        <begin position="1"/>
        <end position="21"/>
    </location>
</feature>
<keyword evidence="4" id="KW-0963">Cytoplasm</keyword>
<feature type="region of interest" description="Disordered" evidence="9">
    <location>
        <begin position="62"/>
        <end position="81"/>
    </location>
</feature>
<feature type="compositionally biased region" description="Polar residues" evidence="9">
    <location>
        <begin position="387"/>
        <end position="399"/>
    </location>
</feature>
<feature type="coiled-coil region" evidence="8">
    <location>
        <begin position="266"/>
        <end position="293"/>
    </location>
</feature>
<keyword evidence="8" id="KW-0175">Coiled coil</keyword>
<dbReference type="GO" id="GO:0004719">
    <property type="term" value="F:protein-L-isoaspartate (D-aspartate) O-methyltransferase activity"/>
    <property type="evidence" value="ECO:0007669"/>
    <property type="project" value="UniProtKB-EC"/>
</dbReference>
<keyword evidence="7" id="KW-0949">S-adenosyl-L-methionine</keyword>
<dbReference type="GO" id="GO:0005737">
    <property type="term" value="C:cytoplasm"/>
    <property type="evidence" value="ECO:0007669"/>
    <property type="project" value="UniProtKB-SubCell"/>
</dbReference>
<dbReference type="EMBL" id="HBUF01190990">
    <property type="protein sequence ID" value="CAG6658372.1"/>
    <property type="molecule type" value="Transcribed_RNA"/>
</dbReference>
<dbReference type="SUPFAM" id="SSF53335">
    <property type="entry name" value="S-adenosyl-L-methionine-dependent methyltransferases"/>
    <property type="match status" value="1"/>
</dbReference>
<dbReference type="AlphaFoldDB" id="A0A8D8RZ15"/>
<feature type="compositionally biased region" description="Basic and acidic residues" evidence="9">
    <location>
        <begin position="400"/>
        <end position="418"/>
    </location>
</feature>
<name>A0A8D8RZ15_9HEMI</name>
<evidence type="ECO:0000256" key="1">
    <source>
        <dbReference type="ARBA" id="ARBA00004496"/>
    </source>
</evidence>
<feature type="compositionally biased region" description="Basic residues" evidence="9">
    <location>
        <begin position="447"/>
        <end position="457"/>
    </location>
</feature>